<protein>
    <submittedName>
        <fullName evidence="1">Uncharacterized protein</fullName>
    </submittedName>
</protein>
<organism evidence="1 2">
    <name type="scientific">Gymnopilus dilepis</name>
    <dbReference type="NCBI Taxonomy" id="231916"/>
    <lineage>
        <taxon>Eukaryota</taxon>
        <taxon>Fungi</taxon>
        <taxon>Dikarya</taxon>
        <taxon>Basidiomycota</taxon>
        <taxon>Agaricomycotina</taxon>
        <taxon>Agaricomycetes</taxon>
        <taxon>Agaricomycetidae</taxon>
        <taxon>Agaricales</taxon>
        <taxon>Agaricineae</taxon>
        <taxon>Hymenogastraceae</taxon>
        <taxon>Gymnopilus</taxon>
    </lineage>
</organism>
<proteinExistence type="predicted"/>
<comment type="caution">
    <text evidence="1">The sequence shown here is derived from an EMBL/GenBank/DDBJ whole genome shotgun (WGS) entry which is preliminary data.</text>
</comment>
<accession>A0A409WSK9</accession>
<reference evidence="1 2" key="1">
    <citation type="journal article" date="2018" name="Evol. Lett.">
        <title>Horizontal gene cluster transfer increased hallucinogenic mushroom diversity.</title>
        <authorList>
            <person name="Reynolds H.T."/>
            <person name="Vijayakumar V."/>
            <person name="Gluck-Thaler E."/>
            <person name="Korotkin H.B."/>
            <person name="Matheny P.B."/>
            <person name="Slot J.C."/>
        </authorList>
    </citation>
    <scope>NUCLEOTIDE SEQUENCE [LARGE SCALE GENOMIC DNA]</scope>
    <source>
        <strain evidence="1 2">SRW20</strain>
    </source>
</reference>
<evidence type="ECO:0000313" key="2">
    <source>
        <dbReference type="Proteomes" id="UP000284706"/>
    </source>
</evidence>
<dbReference type="InParanoid" id="A0A409WSK9"/>
<name>A0A409WSK9_9AGAR</name>
<gene>
    <name evidence="1" type="ORF">CVT26_011537</name>
</gene>
<sequence length="271" mass="31000">MSEELNDTSIFLDENGHISTRTNLLYEQDISISSTDSQYLLSPIEFDSLATDCSHTIQLVDQGERQISANSELDQEPHMENHPYADFTQRALSLTTNHGAMTLHTPAPEYQMTSQLSTNPDIVEHSLSSRPLLRHIDTSTSEAALRSKGATLLQDEIKLNDHHSHQSLMGTTSTPPRTDQQLAHHVPLPTPHYYPAPGKDLTNHEKRHLYMKSLEVYAIYMHRRLEKIGITPPRLYKITYRNNISEQTLRTMLAFLRKEEISRRKNTDSDK</sequence>
<evidence type="ECO:0000313" key="1">
    <source>
        <dbReference type="EMBL" id="PPQ81477.1"/>
    </source>
</evidence>
<dbReference type="EMBL" id="NHYE01004865">
    <property type="protein sequence ID" value="PPQ81477.1"/>
    <property type="molecule type" value="Genomic_DNA"/>
</dbReference>
<dbReference type="Proteomes" id="UP000284706">
    <property type="component" value="Unassembled WGS sequence"/>
</dbReference>
<keyword evidence="2" id="KW-1185">Reference proteome</keyword>
<dbReference type="AlphaFoldDB" id="A0A409WSK9"/>